<keyword evidence="2" id="KW-1185">Reference proteome</keyword>
<evidence type="ECO:0000313" key="2">
    <source>
        <dbReference type="Proteomes" id="UP000789366"/>
    </source>
</evidence>
<organism evidence="1 2">
    <name type="scientific">Cetraspora pellucida</name>
    <dbReference type="NCBI Taxonomy" id="1433469"/>
    <lineage>
        <taxon>Eukaryota</taxon>
        <taxon>Fungi</taxon>
        <taxon>Fungi incertae sedis</taxon>
        <taxon>Mucoromycota</taxon>
        <taxon>Glomeromycotina</taxon>
        <taxon>Glomeromycetes</taxon>
        <taxon>Diversisporales</taxon>
        <taxon>Gigasporaceae</taxon>
        <taxon>Cetraspora</taxon>
    </lineage>
</organism>
<gene>
    <name evidence="1" type="ORF">SPELUC_LOCUS12421</name>
</gene>
<dbReference type="EMBL" id="CAJVPW010029333">
    <property type="protein sequence ID" value="CAG8720842.1"/>
    <property type="molecule type" value="Genomic_DNA"/>
</dbReference>
<evidence type="ECO:0000313" key="1">
    <source>
        <dbReference type="EMBL" id="CAG8720842.1"/>
    </source>
</evidence>
<protein>
    <submittedName>
        <fullName evidence="1">1698_t:CDS:1</fullName>
    </submittedName>
</protein>
<name>A0ACA9PQK3_9GLOM</name>
<sequence length="340" mass="38718">TFKYVEPLVEDLKAIRESSKVQVTHKATQVWVKVLEEFCANVRYGGKIENVDSKVVLKNQLCKFVCAMKRRDVLEKPINILNPKVFYDLNTVMNKKVKTLSAARLDECNRADGLTINEVEQILEHPTMQRTFSKSLLHYVRLYRSKTNQRGLDNRDEQAETISLPNVKIIIDDYEIYFTKHSATAVTNFYLKPCTPNASKQFLGSKRTLKGYFCNICETTGITISDRIISNHLDQKTSVQVLKGLGYSNSVVMFITRHKTQQGLASYECPKSVMQQEGLNEFFSALSLVTNSSPPELQYYKNSKVTNQAKKSTETFVDFILASLFDMSKGFLAIDNSELP</sequence>
<proteinExistence type="predicted"/>
<reference evidence="1" key="1">
    <citation type="submission" date="2021-06" db="EMBL/GenBank/DDBJ databases">
        <authorList>
            <person name="Kallberg Y."/>
            <person name="Tangrot J."/>
            <person name="Rosling A."/>
        </authorList>
    </citation>
    <scope>NUCLEOTIDE SEQUENCE</scope>
    <source>
        <strain evidence="1">28 12/20/2015</strain>
    </source>
</reference>
<dbReference type="Proteomes" id="UP000789366">
    <property type="component" value="Unassembled WGS sequence"/>
</dbReference>
<accession>A0ACA9PQK3</accession>
<comment type="caution">
    <text evidence="1">The sequence shown here is derived from an EMBL/GenBank/DDBJ whole genome shotgun (WGS) entry which is preliminary data.</text>
</comment>
<feature type="non-terminal residue" evidence="1">
    <location>
        <position position="1"/>
    </location>
</feature>